<keyword evidence="7" id="KW-1185">Reference proteome</keyword>
<dbReference type="PROSITE" id="PS51462">
    <property type="entry name" value="NUDIX"/>
    <property type="match status" value="1"/>
</dbReference>
<feature type="domain" description="Nudix hydrolase" evidence="5">
    <location>
        <begin position="32"/>
        <end position="159"/>
    </location>
</feature>
<dbReference type="Pfam" id="PF00293">
    <property type="entry name" value="NUDIX"/>
    <property type="match status" value="1"/>
</dbReference>
<comment type="similarity">
    <text evidence="4">Belongs to the Nudix hydrolase family.</text>
</comment>
<reference evidence="6" key="1">
    <citation type="submission" date="2019-02" db="EMBL/GenBank/DDBJ databases">
        <authorList>
            <person name="Li S.-H."/>
        </authorList>
    </citation>
    <scope>NUCLEOTIDE SEQUENCE</scope>
    <source>
        <strain evidence="6">IMCC14734</strain>
    </source>
</reference>
<dbReference type="PANTHER" id="PTHR43222:SF2">
    <property type="entry name" value="NUDIX HYDROLASE 23, CHLOROPLASTIC"/>
    <property type="match status" value="1"/>
</dbReference>
<organism evidence="6 7">
    <name type="scientific">Candidatus Litorirhabdus singularis</name>
    <dbReference type="NCBI Taxonomy" id="2518993"/>
    <lineage>
        <taxon>Bacteria</taxon>
        <taxon>Pseudomonadati</taxon>
        <taxon>Pseudomonadota</taxon>
        <taxon>Gammaproteobacteria</taxon>
        <taxon>Cellvibrionales</taxon>
        <taxon>Halieaceae</taxon>
        <taxon>Candidatus Litorirhabdus</taxon>
    </lineage>
</organism>
<keyword evidence="3" id="KW-0460">Magnesium</keyword>
<dbReference type="EMBL" id="SHNN01000004">
    <property type="protein sequence ID" value="MCX2982666.1"/>
    <property type="molecule type" value="Genomic_DNA"/>
</dbReference>
<dbReference type="Gene3D" id="3.90.79.10">
    <property type="entry name" value="Nucleoside Triphosphate Pyrophosphohydrolase"/>
    <property type="match status" value="1"/>
</dbReference>
<dbReference type="PANTHER" id="PTHR43222">
    <property type="entry name" value="NUDIX HYDROLASE 23"/>
    <property type="match status" value="1"/>
</dbReference>
<evidence type="ECO:0000256" key="2">
    <source>
        <dbReference type="ARBA" id="ARBA00022801"/>
    </source>
</evidence>
<dbReference type="InterPro" id="IPR015797">
    <property type="entry name" value="NUDIX_hydrolase-like_dom_sf"/>
</dbReference>
<evidence type="ECO:0000256" key="3">
    <source>
        <dbReference type="ARBA" id="ARBA00022842"/>
    </source>
</evidence>
<proteinExistence type="inferred from homology"/>
<accession>A0ABT3TLT5</accession>
<sequence length="187" mass="21479">MLKYCSECGQTLRMATHAAGHGYCERCQQERWDHPSVMLTCFISCGQKLLWIQRKLEPRSGFWAIPGGFMEAGETMAEGAARELWEEAGVRLDPEQLDFYMTGTITFINQVYVAFRAAVDEEVCLAGDEALAVEFFSRDQCPWDEVAYPEVNDSIREAYDDLERGVFLQYQGEMTEEIYRLTPIQTR</sequence>
<dbReference type="InterPro" id="IPR020476">
    <property type="entry name" value="Nudix_hydrolase"/>
</dbReference>
<evidence type="ECO:0000256" key="4">
    <source>
        <dbReference type="RuleBase" id="RU003476"/>
    </source>
</evidence>
<protein>
    <submittedName>
        <fullName evidence="6">NUDIX domain-containing protein</fullName>
    </submittedName>
</protein>
<dbReference type="SUPFAM" id="SSF55811">
    <property type="entry name" value="Nudix"/>
    <property type="match status" value="1"/>
</dbReference>
<evidence type="ECO:0000313" key="7">
    <source>
        <dbReference type="Proteomes" id="UP001143362"/>
    </source>
</evidence>
<dbReference type="InterPro" id="IPR020084">
    <property type="entry name" value="NUDIX_hydrolase_CS"/>
</dbReference>
<comment type="cofactor">
    <cofactor evidence="1">
        <name>Mg(2+)</name>
        <dbReference type="ChEBI" id="CHEBI:18420"/>
    </cofactor>
</comment>
<evidence type="ECO:0000313" key="6">
    <source>
        <dbReference type="EMBL" id="MCX2982666.1"/>
    </source>
</evidence>
<dbReference type="PRINTS" id="PR00502">
    <property type="entry name" value="NUDIXFAMILY"/>
</dbReference>
<name>A0ABT3TLT5_9GAMM</name>
<evidence type="ECO:0000256" key="1">
    <source>
        <dbReference type="ARBA" id="ARBA00001946"/>
    </source>
</evidence>
<dbReference type="PROSITE" id="PS00893">
    <property type="entry name" value="NUDIX_BOX"/>
    <property type="match status" value="1"/>
</dbReference>
<gene>
    <name evidence="6" type="ORF">EYC98_17530</name>
</gene>
<dbReference type="Proteomes" id="UP001143362">
    <property type="component" value="Unassembled WGS sequence"/>
</dbReference>
<dbReference type="InterPro" id="IPR000086">
    <property type="entry name" value="NUDIX_hydrolase_dom"/>
</dbReference>
<keyword evidence="2 4" id="KW-0378">Hydrolase</keyword>
<evidence type="ECO:0000259" key="5">
    <source>
        <dbReference type="PROSITE" id="PS51462"/>
    </source>
</evidence>
<comment type="caution">
    <text evidence="6">The sequence shown here is derived from an EMBL/GenBank/DDBJ whole genome shotgun (WGS) entry which is preliminary data.</text>
</comment>
<dbReference type="RefSeq" id="WP_279246698.1">
    <property type="nucleotide sequence ID" value="NZ_SHNN01000004.1"/>
</dbReference>